<name>A0ABP9G4E0_9SPHI</name>
<dbReference type="PROSITE" id="PS52016">
    <property type="entry name" value="TONB_DEPENDENT_REC_3"/>
    <property type="match status" value="1"/>
</dbReference>
<dbReference type="Pfam" id="PF13715">
    <property type="entry name" value="CarbopepD_reg_2"/>
    <property type="match status" value="1"/>
</dbReference>
<dbReference type="Gene3D" id="2.60.40.1120">
    <property type="entry name" value="Carboxypeptidase-like, regulatory domain"/>
    <property type="match status" value="1"/>
</dbReference>
<evidence type="ECO:0000256" key="11">
    <source>
        <dbReference type="RuleBase" id="RU003357"/>
    </source>
</evidence>
<dbReference type="InterPro" id="IPR012910">
    <property type="entry name" value="Plug_dom"/>
</dbReference>
<gene>
    <name evidence="13" type="ORF">GCM10023313_35850</name>
</gene>
<keyword evidence="2 10" id="KW-0813">Transport</keyword>
<comment type="caution">
    <text evidence="13">The sequence shown here is derived from an EMBL/GenBank/DDBJ whole genome shotgun (WGS) entry which is preliminary data.</text>
</comment>
<keyword evidence="4" id="KW-0406">Ion transport</keyword>
<keyword evidence="9 10" id="KW-0998">Cell outer membrane</keyword>
<dbReference type="InterPro" id="IPR008969">
    <property type="entry name" value="CarboxyPept-like_regulatory"/>
</dbReference>
<dbReference type="InterPro" id="IPR018247">
    <property type="entry name" value="EF_Hand_1_Ca_BS"/>
</dbReference>
<dbReference type="NCBIfam" id="TIGR04057">
    <property type="entry name" value="SusC_RagA_signa"/>
    <property type="match status" value="1"/>
</dbReference>
<dbReference type="SMART" id="SM00965">
    <property type="entry name" value="STN"/>
    <property type="match status" value="1"/>
</dbReference>
<keyword evidence="13" id="KW-0675">Receptor</keyword>
<feature type="domain" description="Secretin/TonB short N-terminal" evidence="12">
    <location>
        <begin position="42"/>
        <end position="93"/>
    </location>
</feature>
<evidence type="ECO:0000256" key="2">
    <source>
        <dbReference type="ARBA" id="ARBA00022448"/>
    </source>
</evidence>
<evidence type="ECO:0000256" key="1">
    <source>
        <dbReference type="ARBA" id="ARBA00004571"/>
    </source>
</evidence>
<evidence type="ECO:0000256" key="9">
    <source>
        <dbReference type="ARBA" id="ARBA00023237"/>
    </source>
</evidence>
<dbReference type="Pfam" id="PF07715">
    <property type="entry name" value="Plug"/>
    <property type="match status" value="1"/>
</dbReference>
<evidence type="ECO:0000313" key="14">
    <source>
        <dbReference type="Proteomes" id="UP001501436"/>
    </source>
</evidence>
<dbReference type="SUPFAM" id="SSF56935">
    <property type="entry name" value="Porins"/>
    <property type="match status" value="1"/>
</dbReference>
<evidence type="ECO:0000256" key="10">
    <source>
        <dbReference type="PROSITE-ProRule" id="PRU01360"/>
    </source>
</evidence>
<organism evidence="13 14">
    <name type="scientific">Mucilaginibacter defluvii</name>
    <dbReference type="NCBI Taxonomy" id="1196019"/>
    <lineage>
        <taxon>Bacteria</taxon>
        <taxon>Pseudomonadati</taxon>
        <taxon>Bacteroidota</taxon>
        <taxon>Sphingobacteriia</taxon>
        <taxon>Sphingobacteriales</taxon>
        <taxon>Sphingobacteriaceae</taxon>
        <taxon>Mucilaginibacter</taxon>
    </lineage>
</organism>
<dbReference type="NCBIfam" id="TIGR04056">
    <property type="entry name" value="OMP_RagA_SusC"/>
    <property type="match status" value="1"/>
</dbReference>
<keyword evidence="7 11" id="KW-0798">TonB box</keyword>
<dbReference type="Proteomes" id="UP001501436">
    <property type="component" value="Unassembled WGS sequence"/>
</dbReference>
<dbReference type="Gene3D" id="2.40.170.20">
    <property type="entry name" value="TonB-dependent receptor, beta-barrel domain"/>
    <property type="match status" value="1"/>
</dbReference>
<evidence type="ECO:0000256" key="7">
    <source>
        <dbReference type="ARBA" id="ARBA00023077"/>
    </source>
</evidence>
<protein>
    <submittedName>
        <fullName evidence="13">TonB-dependent receptor</fullName>
    </submittedName>
</protein>
<keyword evidence="14" id="KW-1185">Reference proteome</keyword>
<keyword evidence="8 10" id="KW-0472">Membrane</keyword>
<dbReference type="InterPro" id="IPR036942">
    <property type="entry name" value="Beta-barrel_TonB_sf"/>
</dbReference>
<dbReference type="InterPro" id="IPR023996">
    <property type="entry name" value="TonB-dep_OMP_SusC/RagA"/>
</dbReference>
<proteinExistence type="inferred from homology"/>
<reference evidence="14" key="1">
    <citation type="journal article" date="2019" name="Int. J. Syst. Evol. Microbiol.">
        <title>The Global Catalogue of Microorganisms (GCM) 10K type strain sequencing project: providing services to taxonomists for standard genome sequencing and annotation.</title>
        <authorList>
            <consortium name="The Broad Institute Genomics Platform"/>
            <consortium name="The Broad Institute Genome Sequencing Center for Infectious Disease"/>
            <person name="Wu L."/>
            <person name="Ma J."/>
        </authorList>
    </citation>
    <scope>NUCLEOTIDE SEQUENCE [LARGE SCALE GENOMIC DNA]</scope>
    <source>
        <strain evidence="14">JCM 18283</strain>
    </source>
</reference>
<evidence type="ECO:0000313" key="13">
    <source>
        <dbReference type="EMBL" id="GAA4928074.1"/>
    </source>
</evidence>
<dbReference type="InterPro" id="IPR000531">
    <property type="entry name" value="Beta-barrel_TonB"/>
</dbReference>
<evidence type="ECO:0000256" key="3">
    <source>
        <dbReference type="ARBA" id="ARBA00022452"/>
    </source>
</evidence>
<evidence type="ECO:0000259" key="12">
    <source>
        <dbReference type="SMART" id="SM00965"/>
    </source>
</evidence>
<evidence type="ECO:0000256" key="8">
    <source>
        <dbReference type="ARBA" id="ARBA00023136"/>
    </source>
</evidence>
<comment type="subcellular location">
    <subcellularLocation>
        <location evidence="1 10">Cell outer membrane</location>
        <topology evidence="1 10">Multi-pass membrane protein</topology>
    </subcellularLocation>
</comment>
<comment type="similarity">
    <text evidence="10 11">Belongs to the TonB-dependent receptor family.</text>
</comment>
<dbReference type="Pfam" id="PF00593">
    <property type="entry name" value="TonB_dep_Rec_b-barrel"/>
    <property type="match status" value="1"/>
</dbReference>
<dbReference type="InterPro" id="IPR039426">
    <property type="entry name" value="TonB-dep_rcpt-like"/>
</dbReference>
<keyword evidence="3 10" id="KW-1134">Transmembrane beta strand</keyword>
<evidence type="ECO:0000256" key="5">
    <source>
        <dbReference type="ARBA" id="ARBA00022692"/>
    </source>
</evidence>
<keyword evidence="5 10" id="KW-0812">Transmembrane</keyword>
<evidence type="ECO:0000256" key="6">
    <source>
        <dbReference type="ARBA" id="ARBA00023004"/>
    </source>
</evidence>
<evidence type="ECO:0000256" key="4">
    <source>
        <dbReference type="ARBA" id="ARBA00022496"/>
    </source>
</evidence>
<sequence length="1101" mass="121223">MCLTAIADNTYGQQFLESRVTLKLNNIKLTDALEKIAADNNVRFAYTDNVLKQSYRVTFNVQGKSVRDVLSQILAPFNLSYKVIGDVIVISEPSAQTVLSGRQEAADKQAKITGKVTDDTDFPLPGVTVKVKGTTIAAVTNAQGVFTIDAPEDATLVFSFIGYTTQEVAVNGQSTLNVKLAPAQTALNEVVVVGYGTQKRSSVVGAIDQVTSEAIEGKPAVSAIQALQGTLPNLTIQQKNLEPGQTPNINIRGLGTLNNNSPLLVIDGIISEDVGAINNLNPSDIETATVLKDAGSAAIYGSRSANGVILITTKKGKKDSKATVAYNGLVGTQVPRITYRPVHSYENAILRNEAAANANLPAVYTPAQVRQFQQEGDHEWFLDAILKNALQQNHNVSITGGNASTSYLVSAGLLDQRSNLVGPDYGARRYNYRINLTNEIGRLKLTSILTYARTERKEHSYSTGTLIVDAGRTPTYYDIKDAQGNYLTNDVLSEFNPLGILEKGGYRKFDDDVITANISAEFAVTKDLKVRGVFGSNLGSYHTLERVQRVDYLPKGVYGADRNTNDISSKNLFLNTQLIAEYNKVFAKKHSLGVLAGVANESVTNRGTALRYKLTDPDLGIPIGETEIDEANTNGTLGNTNESSLNSLFGRVSYDYDNKYYGEFNFRIDASSKFAKQNRNAFFPSISAGYRISQEDFMEDYRERFGDLKIRGSYGVLGNQSVGNYQFLTRYFNIPNNYAFNNVGTSGTGFNIANEDIRWERAANFNIGFEATLFKNALSLSADYFNKTTRDILVEPAVPGAFGSGLPVFNAGKVNNKGWEFTATYRKSTKNFKHMISFNIADSKNKVLYFEGDQQITPYDEMRVLLKTGMPMNTYVGYKTDGYFQNLDEVNSGPKPTGVSVLPGDIRYVDVNNDGVIDENDLHVLGNPLPRYTFGLTYDITYKQFDLNVFLQGVGKRSMFLRGELIEPFHFNYSQVMYQHQLDYWTPQNPDAKYPRLAANGSPSNTNNFRRGSDLYLQNAAYVRLKNIQFGYTLPSGIAQKLGMKKARAYFSGQNLLTFSGVKIVDPESTEFDNGRGLGGANSGRSYPLPVYYGLGIDLTL</sequence>
<dbReference type="InterPro" id="IPR011662">
    <property type="entry name" value="Secretin/TonB_short_N"/>
</dbReference>
<dbReference type="InterPro" id="IPR037066">
    <property type="entry name" value="Plug_dom_sf"/>
</dbReference>
<keyword evidence="4" id="KW-0410">Iron transport</keyword>
<dbReference type="EMBL" id="BAABJI010000004">
    <property type="protein sequence ID" value="GAA4928074.1"/>
    <property type="molecule type" value="Genomic_DNA"/>
</dbReference>
<keyword evidence="6" id="KW-0408">Iron</keyword>
<dbReference type="Gene3D" id="2.170.130.10">
    <property type="entry name" value="TonB-dependent receptor, plug domain"/>
    <property type="match status" value="1"/>
</dbReference>
<dbReference type="PROSITE" id="PS00018">
    <property type="entry name" value="EF_HAND_1"/>
    <property type="match status" value="1"/>
</dbReference>
<accession>A0ABP9G4E0</accession>
<dbReference type="SUPFAM" id="SSF49464">
    <property type="entry name" value="Carboxypeptidase regulatory domain-like"/>
    <property type="match status" value="1"/>
</dbReference>
<dbReference type="InterPro" id="IPR023997">
    <property type="entry name" value="TonB-dep_OMP_SusC/RagA_CS"/>
</dbReference>